<dbReference type="PROSITE" id="PS50206">
    <property type="entry name" value="RHODANESE_3"/>
    <property type="match status" value="1"/>
</dbReference>
<dbReference type="Pfam" id="PF00581">
    <property type="entry name" value="Rhodanese"/>
    <property type="match status" value="1"/>
</dbReference>
<dbReference type="eggNOG" id="ENOG502RRM5">
    <property type="taxonomic scope" value="Eukaryota"/>
</dbReference>
<name>K0R899_THAOC</name>
<evidence type="ECO:0000313" key="3">
    <source>
        <dbReference type="Proteomes" id="UP000266841"/>
    </source>
</evidence>
<dbReference type="InterPro" id="IPR020936">
    <property type="entry name" value="TrhO"/>
</dbReference>
<protein>
    <recommendedName>
        <fullName evidence="1">Rhodanese domain-containing protein</fullName>
    </recommendedName>
</protein>
<dbReference type="PANTHER" id="PTHR43268">
    <property type="entry name" value="THIOSULFATE SULFURTRANSFERASE/RHODANESE-LIKE DOMAIN-CONTAINING PROTEIN 2"/>
    <property type="match status" value="1"/>
</dbReference>
<reference evidence="2 3" key="1">
    <citation type="journal article" date="2012" name="Genome Biol.">
        <title>Genome and low-iron response of an oceanic diatom adapted to chronic iron limitation.</title>
        <authorList>
            <person name="Lommer M."/>
            <person name="Specht M."/>
            <person name="Roy A.S."/>
            <person name="Kraemer L."/>
            <person name="Andreson R."/>
            <person name="Gutowska M.A."/>
            <person name="Wolf J."/>
            <person name="Bergner S.V."/>
            <person name="Schilhabel M.B."/>
            <person name="Klostermeier U.C."/>
            <person name="Beiko R.G."/>
            <person name="Rosenstiel P."/>
            <person name="Hippler M."/>
            <person name="Laroche J."/>
        </authorList>
    </citation>
    <scope>NUCLEOTIDE SEQUENCE [LARGE SCALE GENOMIC DNA]</scope>
    <source>
        <strain evidence="2 3">CCMP1005</strain>
    </source>
</reference>
<keyword evidence="3" id="KW-1185">Reference proteome</keyword>
<dbReference type="InterPro" id="IPR036873">
    <property type="entry name" value="Rhodanese-like_dom_sf"/>
</dbReference>
<evidence type="ECO:0000313" key="2">
    <source>
        <dbReference type="EMBL" id="EJK48364.1"/>
    </source>
</evidence>
<dbReference type="Proteomes" id="UP000266841">
    <property type="component" value="Unassembled WGS sequence"/>
</dbReference>
<dbReference type="EMBL" id="AGNL01045949">
    <property type="protein sequence ID" value="EJK48364.1"/>
    <property type="molecule type" value="Genomic_DNA"/>
</dbReference>
<dbReference type="OrthoDB" id="25002at2759"/>
<dbReference type="InterPro" id="IPR000504">
    <property type="entry name" value="RRM_dom"/>
</dbReference>
<dbReference type="InterPro" id="IPR040503">
    <property type="entry name" value="TRHO_N"/>
</dbReference>
<dbReference type="SUPFAM" id="SSF54928">
    <property type="entry name" value="RNA-binding domain, RBD"/>
    <property type="match status" value="1"/>
</dbReference>
<dbReference type="OMA" id="PKMRNSI"/>
<organism evidence="2 3">
    <name type="scientific">Thalassiosira oceanica</name>
    <name type="common">Marine diatom</name>
    <dbReference type="NCBI Taxonomy" id="159749"/>
    <lineage>
        <taxon>Eukaryota</taxon>
        <taxon>Sar</taxon>
        <taxon>Stramenopiles</taxon>
        <taxon>Ochrophyta</taxon>
        <taxon>Bacillariophyta</taxon>
        <taxon>Coscinodiscophyceae</taxon>
        <taxon>Thalassiosirophycidae</taxon>
        <taxon>Thalassiosirales</taxon>
        <taxon>Thalassiosiraceae</taxon>
        <taxon>Thalassiosira</taxon>
    </lineage>
</organism>
<dbReference type="InterPro" id="IPR035979">
    <property type="entry name" value="RBD_domain_sf"/>
</dbReference>
<dbReference type="Pfam" id="PF12368">
    <property type="entry name" value="Rhodanese_C"/>
    <property type="match status" value="1"/>
</dbReference>
<dbReference type="SMART" id="SM00450">
    <property type="entry name" value="RHOD"/>
    <property type="match status" value="1"/>
</dbReference>
<dbReference type="InterPro" id="IPR001763">
    <property type="entry name" value="Rhodanese-like_dom"/>
</dbReference>
<gene>
    <name evidence="2" type="ORF">THAOC_32850</name>
</gene>
<feature type="domain" description="Rhodanese" evidence="1">
    <location>
        <begin position="168"/>
        <end position="277"/>
    </location>
</feature>
<dbReference type="GO" id="GO:0003723">
    <property type="term" value="F:RNA binding"/>
    <property type="evidence" value="ECO:0007669"/>
    <property type="project" value="InterPro"/>
</dbReference>
<dbReference type="Pfam" id="PF17773">
    <property type="entry name" value="UPF0176_N"/>
    <property type="match status" value="1"/>
</dbReference>
<dbReference type="Gene3D" id="3.30.70.100">
    <property type="match status" value="1"/>
</dbReference>
<sequence length="501" mass="56613">MMARLLDPRTLRENSSITRWLDPRNPEHKRAIKTVISIATRHSVTGRGRVAPEGLNCTLTGSPAGIRSFCGDLREWDEIFRETDFKITDGVELGKMFRQLSIRKTDELVAYGLAGDPRLDRFNHTRHLNSFHVKFEIHERRRQTEKAPSIKKFGGTHLEADEYHRAMEDPDAVIIDVRNAYESSIGGFRPPEGGAELIDPKMRNSIEFPKWLNSEETRERINGKKVLMYCTGGIRCERASALLNEMSAAIDDLNPKGVYHCRGGIERYVKTYQSGGYWTGKNYLFDKRMEQTPSQAKAADHPDVHAKCCLCLAPWDSYRGQFKCSRNLCGVPVIVCEKCAAVATDKPGKLVCDLCREGHRAPSEAPDLVGLKRRAEEALESGGASATPAGGNEKKRPRILYEDRLFVRRLPLVVTASRIKEDVGLKDVRNIHWLSDRKGLFYGSCILQLKSPESLQNILERSNKGGIRVNGKKVKIAECYKRDDSNLFDKFCQREYPPVGC</sequence>
<dbReference type="SMART" id="SM00360">
    <property type="entry name" value="RRM"/>
    <property type="match status" value="1"/>
</dbReference>
<proteinExistence type="predicted"/>
<accession>K0R899</accession>
<dbReference type="SUPFAM" id="SSF52821">
    <property type="entry name" value="Rhodanese/Cell cycle control phosphatase"/>
    <property type="match status" value="1"/>
</dbReference>
<dbReference type="PANTHER" id="PTHR43268:SF7">
    <property type="entry name" value="RHODANESE DOMAIN-CONTAINING PROTEIN"/>
    <property type="match status" value="1"/>
</dbReference>
<comment type="caution">
    <text evidence="2">The sequence shown here is derived from an EMBL/GenBank/DDBJ whole genome shotgun (WGS) entry which is preliminary data.</text>
</comment>
<dbReference type="Gene3D" id="3.40.250.10">
    <property type="entry name" value="Rhodanese-like domain"/>
    <property type="match status" value="1"/>
</dbReference>
<dbReference type="InterPro" id="IPR022111">
    <property type="entry name" value="Rhodanese_C"/>
</dbReference>
<dbReference type="AlphaFoldDB" id="K0R899"/>
<evidence type="ECO:0000259" key="1">
    <source>
        <dbReference type="PROSITE" id="PS50206"/>
    </source>
</evidence>